<dbReference type="Gene3D" id="3.20.20.410">
    <property type="entry name" value="Protein of unknown function UPF0759"/>
    <property type="match status" value="1"/>
</dbReference>
<sequence>MGEILVGTSSWADRLLLASGWYPKSVNTPAGRLAYYAERFPIVEVDTSYYAIPAVETSRAWVERTPDDFTFNVKAFSLLTGHSTPVDKLPADLRPYTSRRTVRRADLPESTVDIVWERFHEFVAPIASAGKLGVVLLQFPPWLVCTDAGRRRIAHTVERCRPLPVAVELRHGSWFTDQRRSLETLTFLVELGASFCCVDMPQGSETSVPPILVGTADPVVIRFHGHSHAWDTGDKQEKFRYAYTEQELRAWVRRIRPLAEESDAVHVLLNNCCGDQAQKDAARLRDLISATTAAA</sequence>
<organism evidence="1 2">
    <name type="scientific">Virgisporangium aliadipatigenens</name>
    <dbReference type="NCBI Taxonomy" id="741659"/>
    <lineage>
        <taxon>Bacteria</taxon>
        <taxon>Bacillati</taxon>
        <taxon>Actinomycetota</taxon>
        <taxon>Actinomycetes</taxon>
        <taxon>Micromonosporales</taxon>
        <taxon>Micromonosporaceae</taxon>
        <taxon>Virgisporangium</taxon>
    </lineage>
</organism>
<reference evidence="1" key="1">
    <citation type="submission" date="2021-01" db="EMBL/GenBank/DDBJ databases">
        <title>Whole genome shotgun sequence of Virgisporangium aliadipatigenens NBRC 105644.</title>
        <authorList>
            <person name="Komaki H."/>
            <person name="Tamura T."/>
        </authorList>
    </citation>
    <scope>NUCLEOTIDE SEQUENCE</scope>
    <source>
        <strain evidence="1">NBRC 105644</strain>
    </source>
</reference>
<dbReference type="Proteomes" id="UP000619260">
    <property type="component" value="Unassembled WGS sequence"/>
</dbReference>
<dbReference type="RefSeq" id="WP_203900514.1">
    <property type="nucleotide sequence ID" value="NZ_BOPF01000013.1"/>
</dbReference>
<dbReference type="SUPFAM" id="SSF117396">
    <property type="entry name" value="TM1631-like"/>
    <property type="match status" value="1"/>
</dbReference>
<gene>
    <name evidence="1" type="ORF">Val02_38770</name>
</gene>
<dbReference type="AlphaFoldDB" id="A0A8J4DRE8"/>
<dbReference type="InterPro" id="IPR002763">
    <property type="entry name" value="DUF72"/>
</dbReference>
<dbReference type="Pfam" id="PF01904">
    <property type="entry name" value="DUF72"/>
    <property type="match status" value="1"/>
</dbReference>
<dbReference type="PANTHER" id="PTHR30348">
    <property type="entry name" value="UNCHARACTERIZED PROTEIN YECE"/>
    <property type="match status" value="1"/>
</dbReference>
<accession>A0A8J4DRE8</accession>
<name>A0A8J4DRE8_9ACTN</name>
<protein>
    <recommendedName>
        <fullName evidence="3">DUF72 domain-containing protein</fullName>
    </recommendedName>
</protein>
<keyword evidence="2" id="KW-1185">Reference proteome</keyword>
<evidence type="ECO:0000313" key="1">
    <source>
        <dbReference type="EMBL" id="GIJ46991.1"/>
    </source>
</evidence>
<evidence type="ECO:0008006" key="3">
    <source>
        <dbReference type="Google" id="ProtNLM"/>
    </source>
</evidence>
<dbReference type="PANTHER" id="PTHR30348:SF13">
    <property type="entry name" value="UPF0759 PROTEIN YUNF"/>
    <property type="match status" value="1"/>
</dbReference>
<proteinExistence type="predicted"/>
<comment type="caution">
    <text evidence="1">The sequence shown here is derived from an EMBL/GenBank/DDBJ whole genome shotgun (WGS) entry which is preliminary data.</text>
</comment>
<dbReference type="EMBL" id="BOPF01000013">
    <property type="protein sequence ID" value="GIJ46991.1"/>
    <property type="molecule type" value="Genomic_DNA"/>
</dbReference>
<dbReference type="InterPro" id="IPR036520">
    <property type="entry name" value="UPF0759_sf"/>
</dbReference>
<evidence type="ECO:0000313" key="2">
    <source>
        <dbReference type="Proteomes" id="UP000619260"/>
    </source>
</evidence>